<dbReference type="RefSeq" id="XP_013774574.1">
    <property type="nucleotide sequence ID" value="XM_013919120.2"/>
</dbReference>
<dbReference type="PROSITE" id="PS00162">
    <property type="entry name" value="ALPHA_CA_1"/>
    <property type="match status" value="1"/>
</dbReference>
<keyword evidence="6 8" id="KW-0456">Lyase</keyword>
<evidence type="ECO:0000259" key="10">
    <source>
        <dbReference type="PROSITE" id="PS51144"/>
    </source>
</evidence>
<protein>
    <recommendedName>
        <fullName evidence="3 8">Carbonic anhydrase</fullName>
        <ecNumber evidence="3 8">4.2.1.1</ecNumber>
    </recommendedName>
</protein>
<evidence type="ECO:0000256" key="4">
    <source>
        <dbReference type="ARBA" id="ARBA00022723"/>
    </source>
</evidence>
<comment type="function">
    <text evidence="1 8">Reversible hydration of carbon dioxide.</text>
</comment>
<reference evidence="12" key="1">
    <citation type="submission" date="2025-08" db="UniProtKB">
        <authorList>
            <consortium name="RefSeq"/>
        </authorList>
    </citation>
    <scope>IDENTIFICATION</scope>
    <source>
        <tissue evidence="12">Muscle</tissue>
    </source>
</reference>
<sequence>MLFILLCYPVFLASAAEWSYSGLTGPSFWPKLFRQCRRGTQSPIDLTRRHLKLNGINFVDYNLTLNSMILKNDGKTVKVTFNSTGIPMIYDKKLKAEYLLHSFHFHWGKDDTLGSEHTVEQNVYPIELHLVHYNSKYSDITEALPRKDGIAVVGVLFKLNKDSCDDLDDITDSLESVENTGAKVVITNPDLKLEDLLPSDTSVYFRYQGSLTTPMCTDATWNVFIGKTISPSQLEKFRCLRDVYGNFLVNNFRPVHLKRK</sequence>
<dbReference type="PANTHER" id="PTHR18952">
    <property type="entry name" value="CARBONIC ANHYDRASE"/>
    <property type="match status" value="1"/>
</dbReference>
<dbReference type="Proteomes" id="UP000694941">
    <property type="component" value="Unplaced"/>
</dbReference>
<evidence type="ECO:0000313" key="12">
    <source>
        <dbReference type="RefSeq" id="XP_013774574.1"/>
    </source>
</evidence>
<evidence type="ECO:0000256" key="9">
    <source>
        <dbReference type="SAM" id="SignalP"/>
    </source>
</evidence>
<dbReference type="Pfam" id="PF00194">
    <property type="entry name" value="Carb_anhydrase"/>
    <property type="match status" value="1"/>
</dbReference>
<evidence type="ECO:0000256" key="3">
    <source>
        <dbReference type="ARBA" id="ARBA00012925"/>
    </source>
</evidence>
<accession>A0ABM1B4D8</accession>
<evidence type="ECO:0000256" key="6">
    <source>
        <dbReference type="ARBA" id="ARBA00023239"/>
    </source>
</evidence>
<dbReference type="PROSITE" id="PS51144">
    <property type="entry name" value="ALPHA_CA_2"/>
    <property type="match status" value="1"/>
</dbReference>
<comment type="cofactor">
    <cofactor evidence="8">
        <name>Zn(2+)</name>
        <dbReference type="ChEBI" id="CHEBI:29105"/>
    </cofactor>
</comment>
<dbReference type="InterPro" id="IPR023561">
    <property type="entry name" value="Carbonic_anhydrase_a-class"/>
</dbReference>
<dbReference type="CDD" id="cd00326">
    <property type="entry name" value="alpha_CA"/>
    <property type="match status" value="1"/>
</dbReference>
<dbReference type="InterPro" id="IPR018338">
    <property type="entry name" value="Carbonic_anhydrase_a-class_CS"/>
</dbReference>
<dbReference type="Gene3D" id="3.10.200.10">
    <property type="entry name" value="Alpha carbonic anhydrase"/>
    <property type="match status" value="1"/>
</dbReference>
<comment type="catalytic activity">
    <reaction evidence="7 8">
        <text>hydrogencarbonate + H(+) = CO2 + H2O</text>
        <dbReference type="Rhea" id="RHEA:10748"/>
        <dbReference type="ChEBI" id="CHEBI:15377"/>
        <dbReference type="ChEBI" id="CHEBI:15378"/>
        <dbReference type="ChEBI" id="CHEBI:16526"/>
        <dbReference type="ChEBI" id="CHEBI:17544"/>
        <dbReference type="EC" id="4.2.1.1"/>
    </reaction>
</comment>
<feature type="signal peptide" evidence="9">
    <location>
        <begin position="1"/>
        <end position="15"/>
    </location>
</feature>
<dbReference type="SMART" id="SM01057">
    <property type="entry name" value="Carb_anhydrase"/>
    <property type="match status" value="1"/>
</dbReference>
<evidence type="ECO:0000313" key="11">
    <source>
        <dbReference type="Proteomes" id="UP000694941"/>
    </source>
</evidence>
<evidence type="ECO:0000256" key="5">
    <source>
        <dbReference type="ARBA" id="ARBA00022833"/>
    </source>
</evidence>
<keyword evidence="4 8" id="KW-0479">Metal-binding</keyword>
<keyword evidence="11" id="KW-1185">Reference proteome</keyword>
<dbReference type="EC" id="4.2.1.1" evidence="3 8"/>
<name>A0ABM1B4D8_LIMPO</name>
<evidence type="ECO:0000256" key="1">
    <source>
        <dbReference type="ARBA" id="ARBA00002904"/>
    </source>
</evidence>
<dbReference type="InterPro" id="IPR036398">
    <property type="entry name" value="CA_dom_sf"/>
</dbReference>
<keyword evidence="5 8" id="KW-0862">Zinc</keyword>
<comment type="similarity">
    <text evidence="2 8">Belongs to the alpha-carbonic anhydrase family.</text>
</comment>
<evidence type="ECO:0000256" key="8">
    <source>
        <dbReference type="RuleBase" id="RU367011"/>
    </source>
</evidence>
<proteinExistence type="inferred from homology"/>
<dbReference type="SUPFAM" id="SSF51069">
    <property type="entry name" value="Carbonic anhydrase"/>
    <property type="match status" value="1"/>
</dbReference>
<keyword evidence="9" id="KW-0732">Signal</keyword>
<dbReference type="GeneID" id="106459494"/>
<dbReference type="InterPro" id="IPR001148">
    <property type="entry name" value="CA_dom"/>
</dbReference>
<feature type="chain" id="PRO_5047039953" description="Carbonic anhydrase" evidence="9">
    <location>
        <begin position="16"/>
        <end position="260"/>
    </location>
</feature>
<gene>
    <name evidence="12" type="primary">LOC106459494</name>
</gene>
<feature type="domain" description="Alpha-carbonic anhydrase" evidence="10">
    <location>
        <begin position="16"/>
        <end position="260"/>
    </location>
</feature>
<organism evidence="11 12">
    <name type="scientific">Limulus polyphemus</name>
    <name type="common">Atlantic horseshoe crab</name>
    <dbReference type="NCBI Taxonomy" id="6850"/>
    <lineage>
        <taxon>Eukaryota</taxon>
        <taxon>Metazoa</taxon>
        <taxon>Ecdysozoa</taxon>
        <taxon>Arthropoda</taxon>
        <taxon>Chelicerata</taxon>
        <taxon>Merostomata</taxon>
        <taxon>Xiphosura</taxon>
        <taxon>Limulidae</taxon>
        <taxon>Limulus</taxon>
    </lineage>
</organism>
<dbReference type="PANTHER" id="PTHR18952:SF265">
    <property type="entry name" value="CARBONIC ANHYDRASE"/>
    <property type="match status" value="1"/>
</dbReference>
<evidence type="ECO:0000256" key="2">
    <source>
        <dbReference type="ARBA" id="ARBA00010718"/>
    </source>
</evidence>
<evidence type="ECO:0000256" key="7">
    <source>
        <dbReference type="ARBA" id="ARBA00048348"/>
    </source>
</evidence>